<feature type="compositionally biased region" description="Low complexity" evidence="1">
    <location>
        <begin position="160"/>
        <end position="169"/>
    </location>
</feature>
<name>A0A1H1GPF4_9ACTN</name>
<feature type="compositionally biased region" description="Basic and acidic residues" evidence="1">
    <location>
        <begin position="102"/>
        <end position="118"/>
    </location>
</feature>
<proteinExistence type="predicted"/>
<reference evidence="2 3" key="1">
    <citation type="submission" date="2016-10" db="EMBL/GenBank/DDBJ databases">
        <authorList>
            <person name="de Groot N.N."/>
        </authorList>
    </citation>
    <scope>NUCLEOTIDE SEQUENCE [LARGE SCALE GENOMIC DNA]</scope>
    <source>
        <strain evidence="2 3">DSM 43794</strain>
    </source>
</reference>
<feature type="compositionally biased region" description="Basic residues" evidence="1">
    <location>
        <begin position="142"/>
        <end position="154"/>
    </location>
</feature>
<evidence type="ECO:0000313" key="2">
    <source>
        <dbReference type="EMBL" id="SDR14973.1"/>
    </source>
</evidence>
<feature type="compositionally biased region" description="Low complexity" evidence="1">
    <location>
        <begin position="125"/>
        <end position="141"/>
    </location>
</feature>
<dbReference type="Proteomes" id="UP000217103">
    <property type="component" value="Unassembled WGS sequence"/>
</dbReference>
<feature type="region of interest" description="Disordered" evidence="1">
    <location>
        <begin position="1"/>
        <end position="41"/>
    </location>
</feature>
<gene>
    <name evidence="2" type="ORF">SAMN04489764_3720</name>
</gene>
<dbReference type="AlphaFoldDB" id="A0A1H1GPF4"/>
<feature type="compositionally biased region" description="Low complexity" evidence="1">
    <location>
        <begin position="68"/>
        <end position="80"/>
    </location>
</feature>
<feature type="region of interest" description="Disordered" evidence="1">
    <location>
        <begin position="68"/>
        <end position="231"/>
    </location>
</feature>
<feature type="compositionally biased region" description="Pro residues" evidence="1">
    <location>
        <begin position="199"/>
        <end position="212"/>
    </location>
</feature>
<accession>A0A1H1GPF4</accession>
<protein>
    <submittedName>
        <fullName evidence="2">Uncharacterized protein</fullName>
    </submittedName>
</protein>
<evidence type="ECO:0000256" key="1">
    <source>
        <dbReference type="SAM" id="MobiDB-lite"/>
    </source>
</evidence>
<keyword evidence="3" id="KW-1185">Reference proteome</keyword>
<sequence>MGPHRGTPAATEAGVRGGVPPEEPLDGPDRGAARRTIAAPPVLPARLRRLLRTDGAPSGLAVAARAVARPAPVRTRPADATVRQGIALRLPPATGSAHRRSTRPDREAGHRASSGDRPPRRRPALPRAVPRAPRPTSGRRPILPRRPRTSRRPRTPPPMAARATDTATGPPRPRRRGGGALPRRGPAHTPHRVPRAAPRTPPPARPPRPAAPGSPGGCRPPRSSAGPPCRP</sequence>
<feature type="compositionally biased region" description="Basic residues" evidence="1">
    <location>
        <begin position="185"/>
        <end position="194"/>
    </location>
</feature>
<evidence type="ECO:0000313" key="3">
    <source>
        <dbReference type="Proteomes" id="UP000217103"/>
    </source>
</evidence>
<organism evidence="2 3">
    <name type="scientific">Thermostaphylospora chromogena</name>
    <dbReference type="NCBI Taxonomy" id="35622"/>
    <lineage>
        <taxon>Bacteria</taxon>
        <taxon>Bacillati</taxon>
        <taxon>Actinomycetota</taxon>
        <taxon>Actinomycetes</taxon>
        <taxon>Streptosporangiales</taxon>
        <taxon>Thermomonosporaceae</taxon>
        <taxon>Thermostaphylospora</taxon>
    </lineage>
</organism>
<feature type="compositionally biased region" description="Low complexity" evidence="1">
    <location>
        <begin position="213"/>
        <end position="231"/>
    </location>
</feature>
<dbReference type="EMBL" id="FNKK01000002">
    <property type="protein sequence ID" value="SDR14973.1"/>
    <property type="molecule type" value="Genomic_DNA"/>
</dbReference>